<dbReference type="GeneID" id="100797340"/>
<dbReference type="EMBL" id="CM000841">
    <property type="protein sequence ID" value="KRH44530.1"/>
    <property type="molecule type" value="Genomic_DNA"/>
</dbReference>
<reference evidence="2" key="2">
    <citation type="submission" date="2018-02" db="UniProtKB">
        <authorList>
            <consortium name="EnsemblPlants"/>
        </authorList>
    </citation>
    <scope>IDENTIFICATION</scope>
    <source>
        <strain evidence="2">Williams 82</strain>
    </source>
</reference>
<dbReference type="OrthoDB" id="278212at2759"/>
<dbReference type="GO" id="GO:0005759">
    <property type="term" value="C:mitochondrial matrix"/>
    <property type="evidence" value="ECO:0007669"/>
    <property type="project" value="InterPro"/>
</dbReference>
<evidence type="ECO:0000313" key="1">
    <source>
        <dbReference type="EMBL" id="KRH44530.1"/>
    </source>
</evidence>
<gene>
    <name evidence="2" type="primary">LOC100797340</name>
    <name evidence="1" type="ORF">GLYMA_08G217000</name>
</gene>
<accession>I1KVJ8</accession>
<reference evidence="1 2" key="1">
    <citation type="journal article" date="2010" name="Nature">
        <title>Genome sequence of the palaeopolyploid soybean.</title>
        <authorList>
            <person name="Schmutz J."/>
            <person name="Cannon S.B."/>
            <person name="Schlueter J."/>
            <person name="Ma J."/>
            <person name="Mitros T."/>
            <person name="Nelson W."/>
            <person name="Hyten D.L."/>
            <person name="Song Q."/>
            <person name="Thelen J.J."/>
            <person name="Cheng J."/>
            <person name="Xu D."/>
            <person name="Hellsten U."/>
            <person name="May G.D."/>
            <person name="Yu Y."/>
            <person name="Sakurai T."/>
            <person name="Umezawa T."/>
            <person name="Bhattacharyya M.K."/>
            <person name="Sandhu D."/>
            <person name="Valliyodan B."/>
            <person name="Lindquist E."/>
            <person name="Peto M."/>
            <person name="Grant D."/>
            <person name="Shu S."/>
            <person name="Goodstein D."/>
            <person name="Barry K."/>
            <person name="Futrell-Griggs M."/>
            <person name="Abernathy B."/>
            <person name="Du J."/>
            <person name="Tian Z."/>
            <person name="Zhu L."/>
            <person name="Gill N."/>
            <person name="Joshi T."/>
            <person name="Libault M."/>
            <person name="Sethuraman A."/>
            <person name="Zhang X.-C."/>
            <person name="Shinozaki K."/>
            <person name="Nguyen H.T."/>
            <person name="Wing R.A."/>
            <person name="Cregan P."/>
            <person name="Specht J."/>
            <person name="Grimwood J."/>
            <person name="Rokhsar D."/>
            <person name="Stacey G."/>
            <person name="Shoemaker R.C."/>
            <person name="Jackson S.A."/>
        </authorList>
    </citation>
    <scope>NUCLEOTIDE SEQUENCE [LARGE SCALE GENOMIC DNA]</scope>
    <source>
        <strain evidence="2">cv. Williams 82</strain>
        <tissue evidence="1">Callus</tissue>
    </source>
</reference>
<dbReference type="HOGENOM" id="CLU_072692_2_0_1"/>
<reference evidence="1" key="3">
    <citation type="submission" date="2018-07" db="EMBL/GenBank/DDBJ databases">
        <title>WGS assembly of Glycine max.</title>
        <authorList>
            <person name="Schmutz J."/>
            <person name="Cannon S."/>
            <person name="Schlueter J."/>
            <person name="Ma J."/>
            <person name="Mitros T."/>
            <person name="Nelson W."/>
            <person name="Hyten D."/>
            <person name="Song Q."/>
            <person name="Thelen J."/>
            <person name="Cheng J."/>
            <person name="Xu D."/>
            <person name="Hellsten U."/>
            <person name="May G."/>
            <person name="Yu Y."/>
            <person name="Sakurai T."/>
            <person name="Umezawa T."/>
            <person name="Bhattacharyya M."/>
            <person name="Sandhu D."/>
            <person name="Valliyodan B."/>
            <person name="Lindquist E."/>
            <person name="Peto M."/>
            <person name="Grant D."/>
            <person name="Shu S."/>
            <person name="Goodstein D."/>
            <person name="Barry K."/>
            <person name="Futrell-Griggs M."/>
            <person name="Abernathy B."/>
            <person name="Du J."/>
            <person name="Tian Z."/>
            <person name="Zhu L."/>
            <person name="Gill N."/>
            <person name="Joshi T."/>
            <person name="Libault M."/>
            <person name="Sethuraman A."/>
            <person name="Zhang X."/>
            <person name="Shinozaki K."/>
            <person name="Nguyen H."/>
            <person name="Wing R."/>
            <person name="Cregan P."/>
            <person name="Specht J."/>
            <person name="Grimwood J."/>
            <person name="Rokhsar D."/>
            <person name="Stacey G."/>
            <person name="Shoemaker R."/>
            <person name="Jackson S."/>
        </authorList>
    </citation>
    <scope>NUCLEOTIDE SEQUENCE</scope>
    <source>
        <tissue evidence="1">Callus</tissue>
    </source>
</reference>
<organism evidence="2">
    <name type="scientific">Glycine max</name>
    <name type="common">Soybean</name>
    <name type="synonym">Glycine hispida</name>
    <dbReference type="NCBI Taxonomy" id="3847"/>
    <lineage>
        <taxon>Eukaryota</taxon>
        <taxon>Viridiplantae</taxon>
        <taxon>Streptophyta</taxon>
        <taxon>Embryophyta</taxon>
        <taxon>Tracheophyta</taxon>
        <taxon>Spermatophyta</taxon>
        <taxon>Magnoliopsida</taxon>
        <taxon>eudicotyledons</taxon>
        <taxon>Gunneridae</taxon>
        <taxon>Pentapetalae</taxon>
        <taxon>rosids</taxon>
        <taxon>fabids</taxon>
        <taxon>Fabales</taxon>
        <taxon>Fabaceae</taxon>
        <taxon>Papilionoideae</taxon>
        <taxon>50 kb inversion clade</taxon>
        <taxon>NPAAA clade</taxon>
        <taxon>indigoferoid/millettioid clade</taxon>
        <taxon>Phaseoleae</taxon>
        <taxon>Glycine</taxon>
        <taxon>Glycine subgen. Soja</taxon>
    </lineage>
</organism>
<dbReference type="PaxDb" id="3847-GLYMA08G23200.1"/>
<dbReference type="SMR" id="I1KVJ8"/>
<dbReference type="PANTHER" id="PTHR10826:SF36">
    <property type="entry name" value="OS08G0439900 PROTEIN"/>
    <property type="match status" value="1"/>
</dbReference>
<evidence type="ECO:0008006" key="4">
    <source>
        <dbReference type="Google" id="ProtNLM"/>
    </source>
</evidence>
<dbReference type="ExpressionAtlas" id="I1KVJ8">
    <property type="expression patterns" value="baseline and differential"/>
</dbReference>
<dbReference type="eggNOG" id="KOG2536">
    <property type="taxonomic scope" value="Eukaryota"/>
</dbReference>
<sequence length="229" mass="26511">MARLFRSLRKTLTLTLTLTHQFQHQPCISRRSYISDMRKSAFEGNILRLLRNEIQYELQSSPPNNPVTKFNSFIVDGRAGERWITLKRQYADEDIKLEVTMFDGAVPAPTPTPNGGVVNSDEMQMHITVIVNISKGEGRVLEIMCSAWPDSIEIKRLFIRANEKIIAEPYAGPEFTELDDELQDKLYDFLEVRGINDELAGFLHQYMKNKDKVELIGWMERVKSFIERK</sequence>
<keyword evidence="3" id="KW-1185">Reference proteome</keyword>
<dbReference type="PANTHER" id="PTHR10826">
    <property type="entry name" value="COMPLEMENT COMPONENT 1"/>
    <property type="match status" value="1"/>
</dbReference>
<dbReference type="STRING" id="3847.I1KVJ8"/>
<proteinExistence type="predicted"/>
<dbReference type="Gramene" id="KRH44530">
    <property type="protein sequence ID" value="KRH44530"/>
    <property type="gene ID" value="GLYMA_08G217000"/>
</dbReference>
<name>I1KVJ8_SOYBN</name>
<dbReference type="RefSeq" id="NP_001242508.2">
    <property type="nucleotide sequence ID" value="NM_001255579.2"/>
</dbReference>
<dbReference type="Pfam" id="PF02330">
    <property type="entry name" value="MAM33"/>
    <property type="match status" value="1"/>
</dbReference>
<dbReference type="OMA" id="MAWLIRP"/>
<dbReference type="SUPFAM" id="SSF54529">
    <property type="entry name" value="Mitochondrial glycoprotein MAM33-like"/>
    <property type="match status" value="1"/>
</dbReference>
<evidence type="ECO:0000313" key="2">
    <source>
        <dbReference type="EnsemblPlants" id="KRH44530"/>
    </source>
</evidence>
<dbReference type="Gene3D" id="3.10.280.10">
    <property type="entry name" value="Mitochondrial glycoprotein"/>
    <property type="match status" value="1"/>
</dbReference>
<evidence type="ECO:0000313" key="3">
    <source>
        <dbReference type="Proteomes" id="UP000008827"/>
    </source>
</evidence>
<dbReference type="EnsemblPlants" id="KRH44530">
    <property type="protein sequence ID" value="KRH44530"/>
    <property type="gene ID" value="GLYMA_08G217000"/>
</dbReference>
<dbReference type="AlphaFoldDB" id="I1KVJ8"/>
<dbReference type="InterPro" id="IPR003428">
    <property type="entry name" value="MAM33"/>
</dbReference>
<dbReference type="InterPro" id="IPR036561">
    <property type="entry name" value="MAM33_sf"/>
</dbReference>
<protein>
    <recommendedName>
        <fullName evidence="4">Mitochondrial glycoprotein</fullName>
    </recommendedName>
</protein>
<dbReference type="FunFam" id="3.10.280.10:FF:000003">
    <property type="entry name" value="Mitochondrial glycoprotein"/>
    <property type="match status" value="1"/>
</dbReference>
<dbReference type="Proteomes" id="UP000008827">
    <property type="component" value="Chromosome 8"/>
</dbReference>